<keyword evidence="2" id="KW-1185">Reference proteome</keyword>
<dbReference type="Gene3D" id="2.60.120.620">
    <property type="entry name" value="q2cbj1_9rhob like domain"/>
    <property type="match status" value="1"/>
</dbReference>
<dbReference type="InterPro" id="IPR008775">
    <property type="entry name" value="Phytyl_CoA_dOase-like"/>
</dbReference>
<dbReference type="PANTHER" id="PTHR31630:SF6">
    <property type="entry name" value="PHYTANOYL-COA DIOXYGENASE-RELATED"/>
    <property type="match status" value="1"/>
</dbReference>
<dbReference type="PANTHER" id="PTHR31630">
    <property type="entry name" value="PHYTANOYL-COA DIOXYGENASE-RELATED-RELATED"/>
    <property type="match status" value="1"/>
</dbReference>
<protein>
    <submittedName>
        <fullName evidence="1">Phytanoyl-CoA dioxygenase family protein</fullName>
    </submittedName>
</protein>
<accession>A0A545T1S7</accession>
<dbReference type="GO" id="GO:0016706">
    <property type="term" value="F:2-oxoglutarate-dependent dioxygenase activity"/>
    <property type="evidence" value="ECO:0007669"/>
    <property type="project" value="UniProtKB-ARBA"/>
</dbReference>
<proteinExistence type="predicted"/>
<comment type="caution">
    <text evidence="1">The sequence shown here is derived from an EMBL/GenBank/DDBJ whole genome shotgun (WGS) entry which is preliminary data.</text>
</comment>
<gene>
    <name evidence="1" type="ORF">FKG94_19950</name>
</gene>
<dbReference type="OrthoDB" id="1157001at2"/>
<keyword evidence="1" id="KW-0223">Dioxygenase</keyword>
<dbReference type="SUPFAM" id="SSF51197">
    <property type="entry name" value="Clavaminate synthase-like"/>
    <property type="match status" value="1"/>
</dbReference>
<keyword evidence="1" id="KW-0560">Oxidoreductase</keyword>
<dbReference type="RefSeq" id="WP_142928705.1">
    <property type="nucleotide sequence ID" value="NZ_ML660100.1"/>
</dbReference>
<name>A0A545T1S7_9GAMM</name>
<dbReference type="Proteomes" id="UP000319732">
    <property type="component" value="Unassembled WGS sequence"/>
</dbReference>
<evidence type="ECO:0000313" key="1">
    <source>
        <dbReference type="EMBL" id="TQV71163.1"/>
    </source>
</evidence>
<sequence>MKKLHSLGERVYDTYDVESYYGEEELRFLKKRLPLRVLSESDFAAWQRQGYVVIKQAVSRRQALATYHAMLDFAGLDPDNPAQWNDFPDFPTQQHKDLHVIGMIECYHHRTLWENRQTQRVYDAFVDIWDTHDLWVTLDRINLNPPNTGTRAINPFIHWDIDTTLTPLPQRVQGILVLNDNSQQQGGFQCVPTLYQEFDKWVSHQPDNRDRYVPELSAHHAIVVPEVQAGDLLIFNGLLPHGIAANRTRHQIRAVQYLSMMPAVYAADKVLADRLLSYQTLSTPTWDASLVGDPVLHEQQRYRSPALSALGQRLLGAQPW</sequence>
<dbReference type="EMBL" id="VHSG01000022">
    <property type="protein sequence ID" value="TQV71163.1"/>
    <property type="molecule type" value="Genomic_DNA"/>
</dbReference>
<dbReference type="Pfam" id="PF05721">
    <property type="entry name" value="PhyH"/>
    <property type="match status" value="1"/>
</dbReference>
<evidence type="ECO:0000313" key="2">
    <source>
        <dbReference type="Proteomes" id="UP000319732"/>
    </source>
</evidence>
<dbReference type="AlphaFoldDB" id="A0A545T1S7"/>
<reference evidence="1 2" key="1">
    <citation type="submission" date="2019-06" db="EMBL/GenBank/DDBJ databases">
        <title>Whole genome sequence for Cellvibrionaceae sp. R142.</title>
        <authorList>
            <person name="Wang G."/>
        </authorList>
    </citation>
    <scope>NUCLEOTIDE SEQUENCE [LARGE SCALE GENOMIC DNA]</scope>
    <source>
        <strain evidence="1 2">R142</strain>
    </source>
</reference>
<organism evidence="1 2">
    <name type="scientific">Exilibacterium tricleocarpae</name>
    <dbReference type="NCBI Taxonomy" id="2591008"/>
    <lineage>
        <taxon>Bacteria</taxon>
        <taxon>Pseudomonadati</taxon>
        <taxon>Pseudomonadota</taxon>
        <taxon>Gammaproteobacteria</taxon>
        <taxon>Cellvibrionales</taxon>
        <taxon>Cellvibrionaceae</taxon>
        <taxon>Exilibacterium</taxon>
    </lineage>
</organism>